<evidence type="ECO:0000256" key="2">
    <source>
        <dbReference type="ARBA" id="ARBA00023125"/>
    </source>
</evidence>
<gene>
    <name evidence="5" type="ORF">P0Y49_07185</name>
</gene>
<dbReference type="SUPFAM" id="SSF46689">
    <property type="entry name" value="Homeodomain-like"/>
    <property type="match status" value="1"/>
</dbReference>
<protein>
    <submittedName>
        <fullName evidence="5">AraC family transcriptional regulator</fullName>
    </submittedName>
</protein>
<dbReference type="Proteomes" id="UP001214530">
    <property type="component" value="Chromosome"/>
</dbReference>
<evidence type="ECO:0000259" key="4">
    <source>
        <dbReference type="PROSITE" id="PS01124"/>
    </source>
</evidence>
<accession>A0AAJ5WAH7</accession>
<keyword evidence="3" id="KW-0804">Transcription</keyword>
<proteinExistence type="predicted"/>
<keyword evidence="1" id="KW-0805">Transcription regulation</keyword>
<organism evidence="5 6">
    <name type="scientific">Candidatus Pedobacter colombiensis</name>
    <dbReference type="NCBI Taxonomy" id="3121371"/>
    <lineage>
        <taxon>Bacteria</taxon>
        <taxon>Pseudomonadati</taxon>
        <taxon>Bacteroidota</taxon>
        <taxon>Sphingobacteriia</taxon>
        <taxon>Sphingobacteriales</taxon>
        <taxon>Sphingobacteriaceae</taxon>
        <taxon>Pedobacter</taxon>
    </lineage>
</organism>
<dbReference type="PANTHER" id="PTHR43280">
    <property type="entry name" value="ARAC-FAMILY TRANSCRIPTIONAL REGULATOR"/>
    <property type="match status" value="1"/>
</dbReference>
<dbReference type="InterPro" id="IPR009057">
    <property type="entry name" value="Homeodomain-like_sf"/>
</dbReference>
<dbReference type="Gene3D" id="1.10.10.60">
    <property type="entry name" value="Homeodomain-like"/>
    <property type="match status" value="1"/>
</dbReference>
<dbReference type="PRINTS" id="PR00032">
    <property type="entry name" value="HTHARAC"/>
</dbReference>
<dbReference type="PANTHER" id="PTHR43280:SF2">
    <property type="entry name" value="HTH-TYPE TRANSCRIPTIONAL REGULATOR EXSA"/>
    <property type="match status" value="1"/>
</dbReference>
<feature type="domain" description="HTH araC/xylS-type" evidence="4">
    <location>
        <begin position="255"/>
        <end position="325"/>
    </location>
</feature>
<dbReference type="InterPro" id="IPR018062">
    <property type="entry name" value="HTH_AraC-typ_CS"/>
</dbReference>
<evidence type="ECO:0000313" key="6">
    <source>
        <dbReference type="Proteomes" id="UP001214530"/>
    </source>
</evidence>
<evidence type="ECO:0000256" key="3">
    <source>
        <dbReference type="ARBA" id="ARBA00023163"/>
    </source>
</evidence>
<dbReference type="EMBL" id="CP119313">
    <property type="protein sequence ID" value="WEK20919.1"/>
    <property type="molecule type" value="Genomic_DNA"/>
</dbReference>
<dbReference type="AlphaFoldDB" id="A0AAJ5WAH7"/>
<dbReference type="InterPro" id="IPR020449">
    <property type="entry name" value="Tscrpt_reg_AraC-type_HTH"/>
</dbReference>
<evidence type="ECO:0000313" key="5">
    <source>
        <dbReference type="EMBL" id="WEK20919.1"/>
    </source>
</evidence>
<dbReference type="Pfam" id="PF12833">
    <property type="entry name" value="HTH_18"/>
    <property type="match status" value="1"/>
</dbReference>
<reference evidence="5" key="1">
    <citation type="submission" date="2023-03" db="EMBL/GenBank/DDBJ databases">
        <title>Andean soil-derived lignocellulolytic bacterial consortium as a source of novel taxa and putative plastic-active enzymes.</title>
        <authorList>
            <person name="Diaz-Garcia L."/>
            <person name="Chuvochina M."/>
            <person name="Feuerriegel G."/>
            <person name="Bunk B."/>
            <person name="Sproer C."/>
            <person name="Streit W.R."/>
            <person name="Rodriguez L.M."/>
            <person name="Overmann J."/>
            <person name="Jimenez D.J."/>
        </authorList>
    </citation>
    <scope>NUCLEOTIDE SEQUENCE</scope>
    <source>
        <strain evidence="5">MAG 3858</strain>
    </source>
</reference>
<sequence length="327" mass="37909">MQSHLILNLVTAATEFITSSHLPHFCSWPIQYALAKLITLPEGKILRQSFSHYLVHIDLFEYVLTKETSIDFVQAEMSIFMFAIFEGYSSFYDQQENFISDVKSGSCHFGYNDKGNYRAALNPGVHKFLVLNFRPEWFLHEAKNLCQFKTLIANYKAKHQAVFTLPDCPLAKHIRQSIKKMLFQNKTKKDDPRIVINGVLSQLIRQYHQMLVDNHYTTAALHQTKATDIANFIRNNFRDQVVDCISEMAKHFGVKTFHRLVKIAFGIPLREQVIALRMEYGLHQLKTTQKTINEIAFEAGYNDPHYFSRAFKKHYKVNPGSLRGLNI</sequence>
<dbReference type="InterPro" id="IPR018060">
    <property type="entry name" value="HTH_AraC"/>
</dbReference>
<name>A0AAJ5WAH7_9SPHI</name>
<dbReference type="GO" id="GO:0003700">
    <property type="term" value="F:DNA-binding transcription factor activity"/>
    <property type="evidence" value="ECO:0007669"/>
    <property type="project" value="InterPro"/>
</dbReference>
<dbReference type="PROSITE" id="PS00041">
    <property type="entry name" value="HTH_ARAC_FAMILY_1"/>
    <property type="match status" value="1"/>
</dbReference>
<dbReference type="GO" id="GO:0043565">
    <property type="term" value="F:sequence-specific DNA binding"/>
    <property type="evidence" value="ECO:0007669"/>
    <property type="project" value="InterPro"/>
</dbReference>
<dbReference type="SMART" id="SM00342">
    <property type="entry name" value="HTH_ARAC"/>
    <property type="match status" value="1"/>
</dbReference>
<dbReference type="PROSITE" id="PS01124">
    <property type="entry name" value="HTH_ARAC_FAMILY_2"/>
    <property type="match status" value="1"/>
</dbReference>
<keyword evidence="2" id="KW-0238">DNA-binding</keyword>
<evidence type="ECO:0000256" key="1">
    <source>
        <dbReference type="ARBA" id="ARBA00023015"/>
    </source>
</evidence>